<evidence type="ECO:0000313" key="4">
    <source>
        <dbReference type="Xenbase" id="XB-GENE-29088231"/>
    </source>
</evidence>
<dbReference type="RefSeq" id="XP_017951270.1">
    <property type="nucleotide sequence ID" value="XM_018095781.2"/>
</dbReference>
<protein>
    <submittedName>
        <fullName evidence="3">Uncharacterized protein LOC101735027</fullName>
    </submittedName>
</protein>
<keyword evidence="2" id="KW-1185">Reference proteome</keyword>
<reference evidence="3" key="1">
    <citation type="submission" date="2025-08" db="UniProtKB">
        <authorList>
            <consortium name="RefSeq"/>
        </authorList>
    </citation>
    <scope>IDENTIFICATION</scope>
    <source>
        <strain evidence="3">Nigerian</strain>
        <tissue evidence="3">Liver and blood</tissue>
    </source>
</reference>
<feature type="region of interest" description="Disordered" evidence="1">
    <location>
        <begin position="32"/>
        <end position="94"/>
    </location>
</feature>
<evidence type="ECO:0000256" key="1">
    <source>
        <dbReference type="SAM" id="MobiDB-lite"/>
    </source>
</evidence>
<proteinExistence type="predicted"/>
<dbReference type="Xenbase" id="XB-GENE-29088231">
    <property type="gene designation" value="LOC101735027"/>
</dbReference>
<feature type="compositionally biased region" description="Basic and acidic residues" evidence="1">
    <location>
        <begin position="32"/>
        <end position="46"/>
    </location>
</feature>
<feature type="compositionally biased region" description="Acidic residues" evidence="1">
    <location>
        <begin position="47"/>
        <end position="58"/>
    </location>
</feature>
<dbReference type="GeneID" id="101735027"/>
<evidence type="ECO:0000313" key="3">
    <source>
        <dbReference type="RefSeq" id="XP_017951270.1"/>
    </source>
</evidence>
<dbReference type="AGR" id="Xenbase:XB-GENE-29088231"/>
<evidence type="ECO:0000313" key="2">
    <source>
        <dbReference type="Proteomes" id="UP000008143"/>
    </source>
</evidence>
<dbReference type="KEGG" id="xtr:101735027"/>
<accession>A0A8J0SVG3</accession>
<dbReference type="Proteomes" id="UP000008143">
    <property type="component" value="Chromosome 7"/>
</dbReference>
<dbReference type="AlphaFoldDB" id="A0A8J0SVG3"/>
<dbReference type="OrthoDB" id="9442762at2759"/>
<name>A0A8J0SVG3_XENTR</name>
<gene>
    <name evidence="3 4" type="primary">LOC101735027</name>
</gene>
<sequence length="114" mass="11890">MIVAAVASLLVFQYIVRNRENNPRLHDLFFRPRGQAEARENIRNPEDAETAADAEEGSDGAGVSAADLPAPTAASDAAVPTAPDNEDVPLSQLSVADLPADAPVNVTITVTATP</sequence>
<organism evidence="2 3">
    <name type="scientific">Xenopus tropicalis</name>
    <name type="common">Western clawed frog</name>
    <name type="synonym">Silurana tropicalis</name>
    <dbReference type="NCBI Taxonomy" id="8364"/>
    <lineage>
        <taxon>Eukaryota</taxon>
        <taxon>Metazoa</taxon>
        <taxon>Chordata</taxon>
        <taxon>Craniata</taxon>
        <taxon>Vertebrata</taxon>
        <taxon>Euteleostomi</taxon>
        <taxon>Amphibia</taxon>
        <taxon>Batrachia</taxon>
        <taxon>Anura</taxon>
        <taxon>Pipoidea</taxon>
        <taxon>Pipidae</taxon>
        <taxon>Xenopodinae</taxon>
        <taxon>Xenopus</taxon>
        <taxon>Silurana</taxon>
    </lineage>
</organism>